<evidence type="ECO:0000313" key="1">
    <source>
        <dbReference type="EMBL" id="KAJ0038268.1"/>
    </source>
</evidence>
<gene>
    <name evidence="1" type="ORF">Pint_22585</name>
</gene>
<accession>A0ACC0YLE8</accession>
<sequence>MWFQNLNFNTNTALFCCRNWMRLLCRRLDNQLVVAVPRKVLNYHRFNPRIDMSAGMIEEQ</sequence>
<dbReference type="Proteomes" id="UP001163603">
    <property type="component" value="Chromosome 6"/>
</dbReference>
<comment type="caution">
    <text evidence="1">The sequence shown here is derived from an EMBL/GenBank/DDBJ whole genome shotgun (WGS) entry which is preliminary data.</text>
</comment>
<dbReference type="EMBL" id="CM047741">
    <property type="protein sequence ID" value="KAJ0038268.1"/>
    <property type="molecule type" value="Genomic_DNA"/>
</dbReference>
<protein>
    <submittedName>
        <fullName evidence="1">Uncharacterized protein</fullName>
    </submittedName>
</protein>
<evidence type="ECO:0000313" key="2">
    <source>
        <dbReference type="Proteomes" id="UP001163603"/>
    </source>
</evidence>
<reference evidence="2" key="1">
    <citation type="journal article" date="2023" name="G3 (Bethesda)">
        <title>Genome assembly and association tests identify interacting loci associated with vigor, precocity, and sex in interspecific pistachio rootstocks.</title>
        <authorList>
            <person name="Palmer W."/>
            <person name="Jacygrad E."/>
            <person name="Sagayaradj S."/>
            <person name="Cavanaugh K."/>
            <person name="Han R."/>
            <person name="Bertier L."/>
            <person name="Beede B."/>
            <person name="Kafkas S."/>
            <person name="Golino D."/>
            <person name="Preece J."/>
            <person name="Michelmore R."/>
        </authorList>
    </citation>
    <scope>NUCLEOTIDE SEQUENCE [LARGE SCALE GENOMIC DNA]</scope>
</reference>
<proteinExistence type="predicted"/>
<organism evidence="1 2">
    <name type="scientific">Pistacia integerrima</name>
    <dbReference type="NCBI Taxonomy" id="434235"/>
    <lineage>
        <taxon>Eukaryota</taxon>
        <taxon>Viridiplantae</taxon>
        <taxon>Streptophyta</taxon>
        <taxon>Embryophyta</taxon>
        <taxon>Tracheophyta</taxon>
        <taxon>Spermatophyta</taxon>
        <taxon>Magnoliopsida</taxon>
        <taxon>eudicotyledons</taxon>
        <taxon>Gunneridae</taxon>
        <taxon>Pentapetalae</taxon>
        <taxon>rosids</taxon>
        <taxon>malvids</taxon>
        <taxon>Sapindales</taxon>
        <taxon>Anacardiaceae</taxon>
        <taxon>Pistacia</taxon>
    </lineage>
</organism>
<keyword evidence="2" id="KW-1185">Reference proteome</keyword>
<name>A0ACC0YLE8_9ROSI</name>